<sequence length="206" mass="22839">MKLILVRHGDTATDDSGKCYGATDIDLSEKGQQQALALQQSFAEIKIDAIYSGTLKRGVKTANTIAGVHGVTVVKAPELNEVNFGLIEGLTFNDARLQFPDVAESWQLGSQDLCFPDGESFHELYDRTLKFLERLKGHQSDETVMVVGHGGPLRIMVCHLLGVSVSHHWQFTMSRSSVSALSIYPNGSVLEKLNDMAHWKYFEDKK</sequence>
<evidence type="ECO:0000256" key="4">
    <source>
        <dbReference type="ARBA" id="ARBA00023235"/>
    </source>
</evidence>
<evidence type="ECO:0000256" key="3">
    <source>
        <dbReference type="ARBA" id="ARBA00023152"/>
    </source>
</evidence>
<gene>
    <name evidence="5" type="ORF">V8247_08175</name>
</gene>
<dbReference type="CDD" id="cd07067">
    <property type="entry name" value="HP_PGM_like"/>
    <property type="match status" value="1"/>
</dbReference>
<keyword evidence="6" id="KW-1185">Reference proteome</keyword>
<dbReference type="InterPro" id="IPR005952">
    <property type="entry name" value="Phosphogly_mut1"/>
</dbReference>
<dbReference type="Gene3D" id="3.40.50.1240">
    <property type="entry name" value="Phosphoglycerate mutase-like"/>
    <property type="match status" value="1"/>
</dbReference>
<protein>
    <recommendedName>
        <fullName evidence="2">phosphoglycerate mutase (2,3-diphosphoglycerate-dependent)</fullName>
        <ecNumber evidence="2">5.4.2.11</ecNumber>
    </recommendedName>
</protein>
<dbReference type="RefSeq" id="WP_338737362.1">
    <property type="nucleotide sequence ID" value="NZ_CP146612.1"/>
</dbReference>
<dbReference type="InterPro" id="IPR013078">
    <property type="entry name" value="His_Pase_superF_clade-1"/>
</dbReference>
<organism evidence="5 6">
    <name type="scientific">Candidatus Dehalogenimonas loeffleri</name>
    <dbReference type="NCBI Taxonomy" id="3127115"/>
    <lineage>
        <taxon>Bacteria</taxon>
        <taxon>Bacillati</taxon>
        <taxon>Chloroflexota</taxon>
        <taxon>Dehalococcoidia</taxon>
        <taxon>Dehalococcoidales</taxon>
        <taxon>Dehalococcoidaceae</taxon>
        <taxon>Dehalogenimonas</taxon>
    </lineage>
</organism>
<accession>A0ABZ2J2X4</accession>
<dbReference type="SMART" id="SM00855">
    <property type="entry name" value="PGAM"/>
    <property type="match status" value="1"/>
</dbReference>
<dbReference type="SUPFAM" id="SSF53254">
    <property type="entry name" value="Phosphoglycerate mutase-like"/>
    <property type="match status" value="1"/>
</dbReference>
<proteinExistence type="inferred from homology"/>
<evidence type="ECO:0000313" key="5">
    <source>
        <dbReference type="EMBL" id="WWX25222.1"/>
    </source>
</evidence>
<evidence type="ECO:0000256" key="2">
    <source>
        <dbReference type="ARBA" id="ARBA00012028"/>
    </source>
</evidence>
<keyword evidence="3" id="KW-0324">Glycolysis</keyword>
<dbReference type="GO" id="GO:0016787">
    <property type="term" value="F:hydrolase activity"/>
    <property type="evidence" value="ECO:0007669"/>
    <property type="project" value="UniProtKB-KW"/>
</dbReference>
<dbReference type="PIRSF" id="PIRSF000709">
    <property type="entry name" value="6PFK_2-Ptase"/>
    <property type="match status" value="1"/>
</dbReference>
<reference evidence="5 6" key="1">
    <citation type="submission" date="2024-03" db="EMBL/GenBank/DDBJ databases">
        <title>A Dehalogenimonas Isolated from Estuarine Sediments Dihaloeliminates Chlorinated Alkanes.</title>
        <authorList>
            <person name="Yang Y."/>
            <person name="Wang H."/>
        </authorList>
    </citation>
    <scope>NUCLEOTIDE SEQUENCE [LARGE SCALE GENOMIC DNA]</scope>
    <source>
        <strain evidence="5 6">W</strain>
    </source>
</reference>
<dbReference type="Pfam" id="PF00300">
    <property type="entry name" value="His_Phos_1"/>
    <property type="match status" value="1"/>
</dbReference>
<dbReference type="EC" id="5.4.2.11" evidence="2"/>
<keyword evidence="5" id="KW-0378">Hydrolase</keyword>
<comment type="similarity">
    <text evidence="1">Belongs to the phosphoglycerate mutase family. BPG-dependent PGAM subfamily.</text>
</comment>
<name>A0ABZ2J2X4_9CHLR</name>
<dbReference type="EMBL" id="CP146612">
    <property type="protein sequence ID" value="WWX25222.1"/>
    <property type="molecule type" value="Genomic_DNA"/>
</dbReference>
<dbReference type="Proteomes" id="UP001375370">
    <property type="component" value="Chromosome"/>
</dbReference>
<evidence type="ECO:0000313" key="6">
    <source>
        <dbReference type="Proteomes" id="UP001375370"/>
    </source>
</evidence>
<dbReference type="InterPro" id="IPR029033">
    <property type="entry name" value="His_PPase_superfam"/>
</dbReference>
<dbReference type="PANTHER" id="PTHR11931">
    <property type="entry name" value="PHOSPHOGLYCERATE MUTASE"/>
    <property type="match status" value="1"/>
</dbReference>
<evidence type="ECO:0000256" key="1">
    <source>
        <dbReference type="ARBA" id="ARBA00006717"/>
    </source>
</evidence>
<keyword evidence="4" id="KW-0413">Isomerase</keyword>